<accession>A0ABD0JQB1</accession>
<keyword evidence="9 13" id="KW-0472">Membrane</keyword>
<gene>
    <name evidence="18" type="ORF">BaRGS_00031657</name>
</gene>
<feature type="repeat" description="FG-GAP" evidence="12">
    <location>
        <begin position="149"/>
        <end position="202"/>
    </location>
</feature>
<feature type="repeat" description="FG-GAP" evidence="12">
    <location>
        <begin position="410"/>
        <end position="474"/>
    </location>
</feature>
<evidence type="ECO:0000313" key="19">
    <source>
        <dbReference type="Proteomes" id="UP001519460"/>
    </source>
</evidence>
<dbReference type="InterPro" id="IPR048286">
    <property type="entry name" value="Integrin_alpha_Ig-like_3"/>
</dbReference>
<evidence type="ECO:0000256" key="8">
    <source>
        <dbReference type="ARBA" id="ARBA00023037"/>
    </source>
</evidence>
<dbReference type="PANTHER" id="PTHR23220:SF122">
    <property type="entry name" value="INTEGRIN ALPHA-PS1"/>
    <property type="match status" value="1"/>
</dbReference>
<feature type="repeat" description="FG-GAP" evidence="12">
    <location>
        <begin position="278"/>
        <end position="337"/>
    </location>
</feature>
<evidence type="ECO:0000313" key="18">
    <source>
        <dbReference type="EMBL" id="KAK7477071.1"/>
    </source>
</evidence>
<feature type="repeat" description="FG-GAP" evidence="12">
    <location>
        <begin position="350"/>
        <end position="406"/>
    </location>
</feature>
<dbReference type="Pfam" id="PF20805">
    <property type="entry name" value="Integrin_A_Ig_2"/>
    <property type="match status" value="1"/>
</dbReference>
<dbReference type="InterPro" id="IPR048285">
    <property type="entry name" value="Integrin_alpha_Ig-like_2"/>
</dbReference>
<evidence type="ECO:0000256" key="4">
    <source>
        <dbReference type="ARBA" id="ARBA00022729"/>
    </source>
</evidence>
<dbReference type="PROSITE" id="PS51257">
    <property type="entry name" value="PROKAR_LIPOPROTEIN"/>
    <property type="match status" value="1"/>
</dbReference>
<evidence type="ECO:0000259" key="15">
    <source>
        <dbReference type="Pfam" id="PF08441"/>
    </source>
</evidence>
<dbReference type="PROSITE" id="PS51470">
    <property type="entry name" value="FG_GAP"/>
    <property type="match status" value="5"/>
</dbReference>
<evidence type="ECO:0000256" key="5">
    <source>
        <dbReference type="ARBA" id="ARBA00022737"/>
    </source>
</evidence>
<dbReference type="Gene3D" id="2.60.40.1530">
    <property type="entry name" value="ntegrin, alpha v. Chain A, domain 4"/>
    <property type="match status" value="1"/>
</dbReference>
<feature type="domain" description="Integrin alpha first immunoglubulin-like" evidence="15">
    <location>
        <begin position="459"/>
        <end position="612"/>
    </location>
</feature>
<evidence type="ECO:0000256" key="9">
    <source>
        <dbReference type="ARBA" id="ARBA00023136"/>
    </source>
</evidence>
<reference evidence="18 19" key="1">
    <citation type="journal article" date="2023" name="Sci. Data">
        <title>Genome assembly of the Korean intertidal mud-creeper Batillaria attramentaria.</title>
        <authorList>
            <person name="Patra A.K."/>
            <person name="Ho P.T."/>
            <person name="Jun S."/>
            <person name="Lee S.J."/>
            <person name="Kim Y."/>
            <person name="Won Y.J."/>
        </authorList>
    </citation>
    <scope>NUCLEOTIDE SEQUENCE [LARGE SCALE GENOMIC DNA]</scope>
    <source>
        <strain evidence="18">Wonlab-2016</strain>
    </source>
</reference>
<keyword evidence="4" id="KW-0732">Signal</keyword>
<dbReference type="InterPro" id="IPR013649">
    <property type="entry name" value="Integrin_alpha_Ig-like_1"/>
</dbReference>
<dbReference type="EMBL" id="JACVVK020000358">
    <property type="protein sequence ID" value="KAK7477071.1"/>
    <property type="molecule type" value="Genomic_DNA"/>
</dbReference>
<protein>
    <recommendedName>
        <fullName evidence="20">Integrin alpha-2 domain-containing protein</fullName>
    </recommendedName>
</protein>
<dbReference type="GO" id="GO:0007229">
    <property type="term" value="P:integrin-mediated signaling pathway"/>
    <property type="evidence" value="ECO:0007669"/>
    <property type="project" value="UniProtKB-KW"/>
</dbReference>
<dbReference type="Pfam" id="PF20806">
    <property type="entry name" value="Integrin_A_Ig_3"/>
    <property type="match status" value="1"/>
</dbReference>
<dbReference type="Pfam" id="PF08441">
    <property type="entry name" value="Integrin_A_Ig_1"/>
    <property type="match status" value="1"/>
</dbReference>
<evidence type="ECO:0008006" key="20">
    <source>
        <dbReference type="Google" id="ProtNLM"/>
    </source>
</evidence>
<keyword evidence="3 13" id="KW-0812">Transmembrane</keyword>
<evidence type="ECO:0000259" key="16">
    <source>
        <dbReference type="Pfam" id="PF20805"/>
    </source>
</evidence>
<dbReference type="Gene3D" id="1.20.5.930">
    <property type="entry name" value="Bicelle-embedded integrin alpha(iib) transmembrane segment"/>
    <property type="match status" value="1"/>
</dbReference>
<dbReference type="Gene3D" id="2.60.40.1510">
    <property type="entry name" value="ntegrin, alpha v. Chain A, domain 3"/>
    <property type="match status" value="1"/>
</dbReference>
<keyword evidence="5" id="KW-0677">Repeat</keyword>
<dbReference type="InterPro" id="IPR000413">
    <property type="entry name" value="Integrin_alpha"/>
</dbReference>
<comment type="caution">
    <text evidence="18">The sequence shown here is derived from an EMBL/GenBank/DDBJ whole genome shotgun (WGS) entry which is preliminary data.</text>
</comment>
<dbReference type="GO" id="GO:0007155">
    <property type="term" value="P:cell adhesion"/>
    <property type="evidence" value="ECO:0007669"/>
    <property type="project" value="UniProtKB-KW"/>
</dbReference>
<dbReference type="SMART" id="SM00191">
    <property type="entry name" value="Int_alpha"/>
    <property type="match status" value="6"/>
</dbReference>
<feature type="transmembrane region" description="Helical" evidence="13">
    <location>
        <begin position="984"/>
        <end position="1006"/>
    </location>
</feature>
<dbReference type="InterPro" id="IPR013519">
    <property type="entry name" value="Int_alpha_beta-p"/>
</dbReference>
<dbReference type="SUPFAM" id="SSF69318">
    <property type="entry name" value="Integrin alpha N-terminal domain"/>
    <property type="match status" value="1"/>
</dbReference>
<evidence type="ECO:0000256" key="10">
    <source>
        <dbReference type="ARBA" id="ARBA00023170"/>
    </source>
</evidence>
<comment type="similarity">
    <text evidence="2 13">Belongs to the integrin alpha chain family.</text>
</comment>
<feature type="domain" description="Integrin alpha third immunoglobulin-like" evidence="17">
    <location>
        <begin position="828"/>
        <end position="962"/>
    </location>
</feature>
<evidence type="ECO:0000256" key="13">
    <source>
        <dbReference type="RuleBase" id="RU003762"/>
    </source>
</evidence>
<dbReference type="GO" id="GO:0016020">
    <property type="term" value="C:membrane"/>
    <property type="evidence" value="ECO:0007669"/>
    <property type="project" value="UniProtKB-SubCell"/>
</dbReference>
<dbReference type="PROSITE" id="PS00242">
    <property type="entry name" value="INTEGRIN_ALPHA"/>
    <property type="match status" value="1"/>
</dbReference>
<dbReference type="InterPro" id="IPR028994">
    <property type="entry name" value="Integrin_alpha_N"/>
</dbReference>
<keyword evidence="6 13" id="KW-0130">Cell adhesion</keyword>
<keyword evidence="19" id="KW-1185">Reference proteome</keyword>
<keyword evidence="7 13" id="KW-1133">Transmembrane helix</keyword>
<dbReference type="Proteomes" id="UP001519460">
    <property type="component" value="Unassembled WGS sequence"/>
</dbReference>
<evidence type="ECO:0000256" key="7">
    <source>
        <dbReference type="ARBA" id="ARBA00022989"/>
    </source>
</evidence>
<keyword evidence="11" id="KW-0325">Glycoprotein</keyword>
<dbReference type="Gene3D" id="2.60.40.1460">
    <property type="entry name" value="Integrin domains. Chain A, domain 2"/>
    <property type="match status" value="1"/>
</dbReference>
<keyword evidence="10 13" id="KW-0675">Receptor</keyword>
<dbReference type="PRINTS" id="PR01185">
    <property type="entry name" value="INTEGRINA"/>
</dbReference>
<evidence type="ECO:0000256" key="3">
    <source>
        <dbReference type="ARBA" id="ARBA00022692"/>
    </source>
</evidence>
<dbReference type="SUPFAM" id="SSF69179">
    <property type="entry name" value="Integrin domains"/>
    <property type="match status" value="3"/>
</dbReference>
<feature type="repeat" description="FG-GAP" evidence="12">
    <location>
        <begin position="31"/>
        <end position="98"/>
    </location>
</feature>
<feature type="region of interest" description="Disordered" evidence="14">
    <location>
        <begin position="855"/>
        <end position="879"/>
    </location>
</feature>
<evidence type="ECO:0000256" key="12">
    <source>
        <dbReference type="PROSITE-ProRule" id="PRU00803"/>
    </source>
</evidence>
<dbReference type="AlphaFoldDB" id="A0ABD0JQB1"/>
<evidence type="ECO:0000256" key="11">
    <source>
        <dbReference type="ARBA" id="ARBA00023180"/>
    </source>
</evidence>
<dbReference type="Gene3D" id="2.130.10.130">
    <property type="entry name" value="Integrin alpha, N-terminal"/>
    <property type="match status" value="1"/>
</dbReference>
<evidence type="ECO:0000259" key="17">
    <source>
        <dbReference type="Pfam" id="PF20806"/>
    </source>
</evidence>
<evidence type="ECO:0000256" key="6">
    <source>
        <dbReference type="ARBA" id="ARBA00022889"/>
    </source>
</evidence>
<proteinExistence type="inferred from homology"/>
<feature type="domain" description="Integrin alpha second immunoglobulin-like" evidence="16">
    <location>
        <begin position="633"/>
        <end position="774"/>
    </location>
</feature>
<dbReference type="Pfam" id="PF00357">
    <property type="entry name" value="Integrin_alpha"/>
    <property type="match status" value="1"/>
</dbReference>
<sequence length="1040" mass="114913">MADQETRPWTGRCLVFIVTVSVSCGFNLDPRFSVIKRGPPGTYFGYSVTEHQITRDDGTVSENLLLVGAPKEKVILTNGQPTGGAIYKYSIPTPSEKVDDQWLGVSLHSSGKVVVTCAHRYIRDNAGIGICHTLLQTLDYQSPWFPCLGKSHTNFLEDFGLCQAGMSATLGQDESMLIGAPGSIFWRGVVFQVNVTEEFGADRTQYNTPFPVNPNEEGADEAQLPPSDKYSYLGYSVATGRFDASRNLYFVSGAPRSHNKGEVVFFRKVERNAVLRYEPEQKLQGTLDFSGFGSSLLAVDLNNDTFEDLIVGAPYYYDKGRGGAIYIYPGGRNMINKDSPYTLIVSREMSDKECEELGCQHARFGTSLTKLGDINKDGYQDFAVGAPFEGSGTVYIYHGSKNGVVKMYAQRIPASEMPGGEQMQSFGHSLSGGRDLDNNGYPDLLVGAYETNQVALIRTRAVIRLLPEMSTSPEMTDLSEEAICPHDNAQRRCIKLDVCLTFTAEPADSFSTRPTIKYRVDAERSRSFSRLEMARSTDASKKFVEGSVRLYRQGTGNKACLKEIAYLKDVFADKLNPMELTVTFSLEEQSYTRPNPGEPLPDINNYPILSTAGTAAGDKPNTVSVMVDFVKECGDDNKCDSNLQFEATLAAPLKDKMYELQGGSDDSRAELEFTVTNLGEAAYLTRVYIQKPPGMSYSGGGGKGQDSNVKCTDVDDDETLIVCDDIGNPLRTDNTVSFQVRLSNRIESTSDVMNITVWVNTSSTEKTPANDKKVFHFMVIKRAELKLDVNVRPDDQILCAGEPRGASAMQTEEDIGTAVNHTYIVEKGVAKCRVSEGDVNPEDIEAVAPEAAPVRVDSFQPLNDGSSSRRRKREAGESRVRRAQGSLAVLGCRESTAICRKITCRLGNLQGGSGYVQITLRARLWESTLLSDYRKAGDVQISSYGKVTIPDYLDIVQDTSDDEREAVTYAVPDFKDAGAAELKWWVILLAVLGGILLLVIIIFVLYKVGFFKRKRPEDMQMYQAEKKQQKMLEDYEEEDT</sequence>
<keyword evidence="8 13" id="KW-0401">Integrin</keyword>
<dbReference type="Pfam" id="PF01839">
    <property type="entry name" value="FG-GAP"/>
    <property type="match status" value="3"/>
</dbReference>
<evidence type="ECO:0000256" key="2">
    <source>
        <dbReference type="ARBA" id="ARBA00008054"/>
    </source>
</evidence>
<name>A0ABD0JQB1_9CAEN</name>
<evidence type="ECO:0000256" key="1">
    <source>
        <dbReference type="ARBA" id="ARBA00004479"/>
    </source>
</evidence>
<comment type="subcellular location">
    <subcellularLocation>
        <location evidence="1 13">Membrane</location>
        <topology evidence="1 13">Single-pass type I membrane protein</topology>
    </subcellularLocation>
</comment>
<dbReference type="InterPro" id="IPR013517">
    <property type="entry name" value="FG-GAP"/>
</dbReference>
<dbReference type="InterPro" id="IPR032695">
    <property type="entry name" value="Integrin_dom_sf"/>
</dbReference>
<dbReference type="PANTHER" id="PTHR23220">
    <property type="entry name" value="INTEGRIN ALPHA"/>
    <property type="match status" value="1"/>
</dbReference>
<organism evidence="18 19">
    <name type="scientific">Batillaria attramentaria</name>
    <dbReference type="NCBI Taxonomy" id="370345"/>
    <lineage>
        <taxon>Eukaryota</taxon>
        <taxon>Metazoa</taxon>
        <taxon>Spiralia</taxon>
        <taxon>Lophotrochozoa</taxon>
        <taxon>Mollusca</taxon>
        <taxon>Gastropoda</taxon>
        <taxon>Caenogastropoda</taxon>
        <taxon>Sorbeoconcha</taxon>
        <taxon>Cerithioidea</taxon>
        <taxon>Batillariidae</taxon>
        <taxon>Batillaria</taxon>
    </lineage>
</organism>
<evidence type="ECO:0000256" key="14">
    <source>
        <dbReference type="SAM" id="MobiDB-lite"/>
    </source>
</evidence>
<dbReference type="InterPro" id="IPR018184">
    <property type="entry name" value="Integrin_alpha_C_CS"/>
</dbReference>